<dbReference type="RefSeq" id="WP_110788141.1">
    <property type="nucleotide sequence ID" value="NZ_QKQS01000026.1"/>
</dbReference>
<dbReference type="Proteomes" id="UP000248134">
    <property type="component" value="Unassembled WGS sequence"/>
</dbReference>
<comment type="similarity">
    <text evidence="1">Belongs to the HipA Ser/Thr kinase family.</text>
</comment>
<dbReference type="GO" id="GO:0004674">
    <property type="term" value="F:protein serine/threonine kinase activity"/>
    <property type="evidence" value="ECO:0007669"/>
    <property type="project" value="TreeGrafter"/>
</dbReference>
<dbReference type="GO" id="GO:0005829">
    <property type="term" value="C:cytosol"/>
    <property type="evidence" value="ECO:0007669"/>
    <property type="project" value="TreeGrafter"/>
</dbReference>
<dbReference type="EMBL" id="QKQS01000026">
    <property type="protein sequence ID" value="PZA10034.1"/>
    <property type="molecule type" value="Genomic_DNA"/>
</dbReference>
<dbReference type="Pfam" id="PF13657">
    <property type="entry name" value="Couple_hipA"/>
    <property type="match status" value="1"/>
</dbReference>
<feature type="domain" description="HipA-like C-terminal" evidence="4">
    <location>
        <begin position="147"/>
        <end position="359"/>
    </location>
</feature>
<dbReference type="InterPro" id="IPR012893">
    <property type="entry name" value="HipA-like_C"/>
</dbReference>
<evidence type="ECO:0000259" key="4">
    <source>
        <dbReference type="Pfam" id="PF07804"/>
    </source>
</evidence>
<dbReference type="AlphaFoldDB" id="A0A323UB56"/>
<comment type="caution">
    <text evidence="6">The sequence shown here is derived from an EMBL/GenBank/DDBJ whole genome shotgun (WGS) entry which is preliminary data.</text>
</comment>
<dbReference type="NCBIfam" id="TIGR03071">
    <property type="entry name" value="couple_hipA"/>
    <property type="match status" value="1"/>
</dbReference>
<keyword evidence="3" id="KW-0418">Kinase</keyword>
<dbReference type="PANTHER" id="PTHR37419">
    <property type="entry name" value="SERINE/THREONINE-PROTEIN KINASE TOXIN HIPA"/>
    <property type="match status" value="1"/>
</dbReference>
<evidence type="ECO:0000256" key="2">
    <source>
        <dbReference type="ARBA" id="ARBA00022679"/>
    </source>
</evidence>
<feature type="domain" description="HipA N-terminal subdomain 1" evidence="5">
    <location>
        <begin position="5"/>
        <end position="103"/>
    </location>
</feature>
<dbReference type="Gene3D" id="1.10.1070.20">
    <property type="match status" value="1"/>
</dbReference>
<evidence type="ECO:0000259" key="5">
    <source>
        <dbReference type="Pfam" id="PF13657"/>
    </source>
</evidence>
<proteinExistence type="inferred from homology"/>
<protein>
    <submittedName>
        <fullName evidence="6">Type II toxin-antitoxin system HipA family toxin</fullName>
    </submittedName>
</protein>
<sequence length="421" mass="45572">MSRRLDVFFRDAKAGALSQDEAGALSYVYDSDYLSAPGSSAVSFSMPLREEPYGDRIARPFFSGLLPDGGARQRLAGVLGLSAGNAFGLLEVIGGECAGALSLCAVGHVPPPADDDGIELLTPARLQDIISKLRDRPLLGGEEGVRLSLAGAQDKLAVCVEGDAIGLARGGRPTTHILKPFIQALDGSVENELFCMRLAARLKLPAPDVALRRSEQTTFLLIERYDRMKQPGGRIIRLHQEDFCQTLSVPPELKYEDEGGPGVQRCLDLIDRATARPAAGRLSFIRMLIFHYLVGNADAHGKNYALLYQSARPDLAPLYDVVCTAAYPRLAKKLAMKIGGRNVPDTILLEQWQAFMPGTRSAQRLLVKNLSELAGRIGAAADELLAELRDAGIDHPILETVRSVIDTRATHLLRIAEKAAD</sequence>
<keyword evidence="2" id="KW-0808">Transferase</keyword>
<dbReference type="OrthoDB" id="9805913at2"/>
<reference evidence="6 7" key="1">
    <citation type="submission" date="2018-06" db="EMBL/GenBank/DDBJ databases">
        <title>Draft Whole-Genome Sequence of the purple photosynthetic bacterium Rhodospeudomonas palustris XCP.</title>
        <authorList>
            <person name="Rayyan A."/>
            <person name="Meyer T.E."/>
            <person name="Kyndt J.A."/>
        </authorList>
    </citation>
    <scope>NUCLEOTIDE SEQUENCE [LARGE SCALE GENOMIC DNA]</scope>
    <source>
        <strain evidence="6 7">XCP</strain>
    </source>
</reference>
<organism evidence="6 7">
    <name type="scientific">Rhodopseudomonas palustris</name>
    <dbReference type="NCBI Taxonomy" id="1076"/>
    <lineage>
        <taxon>Bacteria</taxon>
        <taxon>Pseudomonadati</taxon>
        <taxon>Pseudomonadota</taxon>
        <taxon>Alphaproteobacteria</taxon>
        <taxon>Hyphomicrobiales</taxon>
        <taxon>Nitrobacteraceae</taxon>
        <taxon>Rhodopseudomonas</taxon>
    </lineage>
</organism>
<dbReference type="InterPro" id="IPR052028">
    <property type="entry name" value="HipA_Ser/Thr_kinase"/>
</dbReference>
<name>A0A323UB56_RHOPL</name>
<evidence type="ECO:0000256" key="3">
    <source>
        <dbReference type="ARBA" id="ARBA00022777"/>
    </source>
</evidence>
<dbReference type="PANTHER" id="PTHR37419:SF1">
    <property type="entry name" value="SERINE_THREONINE-PROTEIN KINASE TOXIN HIPA"/>
    <property type="match status" value="1"/>
</dbReference>
<evidence type="ECO:0000313" key="7">
    <source>
        <dbReference type="Proteomes" id="UP000248134"/>
    </source>
</evidence>
<gene>
    <name evidence="6" type="ORF">DNX69_22150</name>
</gene>
<evidence type="ECO:0000256" key="1">
    <source>
        <dbReference type="ARBA" id="ARBA00010164"/>
    </source>
</evidence>
<evidence type="ECO:0000313" key="6">
    <source>
        <dbReference type="EMBL" id="PZA10034.1"/>
    </source>
</evidence>
<accession>A0A323UB56</accession>
<dbReference type="CDD" id="cd17793">
    <property type="entry name" value="HipA"/>
    <property type="match status" value="1"/>
</dbReference>
<dbReference type="InterPro" id="IPR017508">
    <property type="entry name" value="HipA_N1"/>
</dbReference>
<dbReference type="Pfam" id="PF07804">
    <property type="entry name" value="HipA_C"/>
    <property type="match status" value="1"/>
</dbReference>